<gene>
    <name evidence="1" type="ORF">TOPH_02636</name>
</gene>
<accession>A0A0L0NED6</accession>
<comment type="caution">
    <text evidence="1">The sequence shown here is derived from an EMBL/GenBank/DDBJ whole genome shotgun (WGS) entry which is preliminary data.</text>
</comment>
<dbReference type="EMBL" id="LFRF01000005">
    <property type="protein sequence ID" value="KND92512.1"/>
    <property type="molecule type" value="Genomic_DNA"/>
</dbReference>
<proteinExistence type="predicted"/>
<evidence type="ECO:0000313" key="2">
    <source>
        <dbReference type="Proteomes" id="UP000036947"/>
    </source>
</evidence>
<organism evidence="1 2">
    <name type="scientific">Tolypocladium ophioglossoides (strain CBS 100239)</name>
    <name type="common">Snaketongue truffleclub</name>
    <name type="synonym">Elaphocordyceps ophioglossoides</name>
    <dbReference type="NCBI Taxonomy" id="1163406"/>
    <lineage>
        <taxon>Eukaryota</taxon>
        <taxon>Fungi</taxon>
        <taxon>Dikarya</taxon>
        <taxon>Ascomycota</taxon>
        <taxon>Pezizomycotina</taxon>
        <taxon>Sordariomycetes</taxon>
        <taxon>Hypocreomycetidae</taxon>
        <taxon>Hypocreales</taxon>
        <taxon>Ophiocordycipitaceae</taxon>
        <taxon>Tolypocladium</taxon>
    </lineage>
</organism>
<dbReference type="AlphaFoldDB" id="A0A0L0NED6"/>
<reference evidence="1 2" key="1">
    <citation type="journal article" date="2015" name="BMC Genomics">
        <title>The genome of the truffle-parasite Tolypocladium ophioglossoides and the evolution of antifungal peptaibiotics.</title>
        <authorList>
            <person name="Quandt C.A."/>
            <person name="Bushley K.E."/>
            <person name="Spatafora J.W."/>
        </authorList>
    </citation>
    <scope>NUCLEOTIDE SEQUENCE [LARGE SCALE GENOMIC DNA]</scope>
    <source>
        <strain evidence="1 2">CBS 100239</strain>
    </source>
</reference>
<dbReference type="OrthoDB" id="6513042at2759"/>
<dbReference type="STRING" id="1163406.A0A0L0NED6"/>
<sequence length="213" mass="23345">MSSAADIVSAPAIPTDNNHKIMWQQCAILFGGREGTIIGGKTFGLPLAMSASLVTYSTLGLNPWIGLSLTFPINPDNEAIGVVERTGEHGSPRPTDGYRLAVKFPRGQYGTRIEDASPELRSRFPAVPKRLCLVEIRLDGTARVKVDALAFHHPSAKMVLRNEPIVVNVTLLDIIEQRHFLLAVKADSPIADKMMDQSKLANRVVTVWVPQRL</sequence>
<dbReference type="Proteomes" id="UP000036947">
    <property type="component" value="Unassembled WGS sequence"/>
</dbReference>
<name>A0A0L0NED6_TOLOC</name>
<protein>
    <submittedName>
        <fullName evidence="1">Uncharacterized protein</fullName>
    </submittedName>
</protein>
<keyword evidence="2" id="KW-1185">Reference proteome</keyword>
<evidence type="ECO:0000313" key="1">
    <source>
        <dbReference type="EMBL" id="KND92512.1"/>
    </source>
</evidence>